<dbReference type="Pfam" id="PF07940">
    <property type="entry name" value="Hepar_II_III_C"/>
    <property type="match status" value="1"/>
</dbReference>
<reference evidence="3 4" key="1">
    <citation type="journal article" date="2014" name="Int. J. Syst. Evol. Microbiol.">
        <title>Complete genome sequence of Corynebacterium casei LMG S-19264T (=DSM 44701T), isolated from a smear-ripened cheese.</title>
        <authorList>
            <consortium name="US DOE Joint Genome Institute (JGI-PGF)"/>
            <person name="Walter F."/>
            <person name="Albersmeier A."/>
            <person name="Kalinowski J."/>
            <person name="Ruckert C."/>
        </authorList>
    </citation>
    <scope>NUCLEOTIDE SEQUENCE [LARGE SCALE GENOMIC DNA]</scope>
    <source>
        <strain evidence="3 4">CGMCC 1.9161</strain>
    </source>
</reference>
<comment type="caution">
    <text evidence="3">The sequence shown here is derived from an EMBL/GenBank/DDBJ whole genome shotgun (WGS) entry which is preliminary data.</text>
</comment>
<accession>A0A917QIV3</accession>
<dbReference type="Proteomes" id="UP000600449">
    <property type="component" value="Unassembled WGS sequence"/>
</dbReference>
<dbReference type="InterPro" id="IPR008929">
    <property type="entry name" value="Chondroitin_lyas"/>
</dbReference>
<dbReference type="InterPro" id="IPR012480">
    <property type="entry name" value="Hepar_II_III_C"/>
</dbReference>
<comment type="subcellular location">
    <subcellularLocation>
        <location evidence="1">Cell envelope</location>
    </subcellularLocation>
</comment>
<dbReference type="GO" id="GO:0030313">
    <property type="term" value="C:cell envelope"/>
    <property type="evidence" value="ECO:0007669"/>
    <property type="project" value="UniProtKB-SubCell"/>
</dbReference>
<dbReference type="Gene3D" id="2.70.98.70">
    <property type="match status" value="1"/>
</dbReference>
<evidence type="ECO:0000313" key="3">
    <source>
        <dbReference type="EMBL" id="GGK52919.1"/>
    </source>
</evidence>
<evidence type="ECO:0000256" key="1">
    <source>
        <dbReference type="ARBA" id="ARBA00004196"/>
    </source>
</evidence>
<sequence>MEGPSTGDEVTEAPDRWRLTGLAMREAARILRAEAASLMGLGGLRARTPKRLVIVPPDMRTCDATIADDIYAGYFVFGGRALATGGRSPFALEPPSEAWADILHGFSWLRHLRAADTALARANARALVDEYLREQHGPAIRKPSVAARRAISFLSQSPLIVEGADHVFYQRFLRGLARDLRTCTRAARVASRPLGRLQAAIALAYAGLCCEGCETLGRAATKVLARELDRQVLADGGHVGRNPRVVLDLLLDLLPLRQVYLARGLDPPEALVRAIDRMPPMLRLLRHGDGTLSHFNGAGSTPVDHLTTLLFYDEARASPLQRGLLSGYERLQAGRLVLVADVGAPPPPFVAHDATAGCLSFELTSGEARVVVNLGAPRERSDPLALPARGTAAHATLTLDRASSAAFTSDARGLSKLPAAFLESRFGTLLISGPGEVQTKRPEPLVLEARHDGYASGFGVLHERRLVLGAAGDALAGEDRLLPASGRAARGVGAVPAALRFHLHPSVRARRAQAGRVVLLGLSNGETWQYVLETDGVEARLEESLYLSATDGARKASQIVVAFDTAAAPVIAWRFEKLTAS</sequence>
<evidence type="ECO:0000259" key="2">
    <source>
        <dbReference type="Pfam" id="PF07940"/>
    </source>
</evidence>
<protein>
    <submittedName>
        <fullName evidence="3">Heparinase</fullName>
    </submittedName>
</protein>
<organism evidence="3 4">
    <name type="scientific">Salinarimonas ramus</name>
    <dbReference type="NCBI Taxonomy" id="690164"/>
    <lineage>
        <taxon>Bacteria</taxon>
        <taxon>Pseudomonadati</taxon>
        <taxon>Pseudomonadota</taxon>
        <taxon>Alphaproteobacteria</taxon>
        <taxon>Hyphomicrobiales</taxon>
        <taxon>Salinarimonadaceae</taxon>
        <taxon>Salinarimonas</taxon>
    </lineage>
</organism>
<gene>
    <name evidence="3" type="ORF">GCM10011322_44770</name>
</gene>
<dbReference type="AlphaFoldDB" id="A0A917QIV3"/>
<keyword evidence="4" id="KW-1185">Reference proteome</keyword>
<dbReference type="GO" id="GO:0016829">
    <property type="term" value="F:lyase activity"/>
    <property type="evidence" value="ECO:0007669"/>
    <property type="project" value="InterPro"/>
</dbReference>
<dbReference type="Gene3D" id="1.50.10.100">
    <property type="entry name" value="Chondroitin AC/alginate lyase"/>
    <property type="match status" value="1"/>
</dbReference>
<dbReference type="EMBL" id="BMMF01000017">
    <property type="protein sequence ID" value="GGK52919.1"/>
    <property type="molecule type" value="Genomic_DNA"/>
</dbReference>
<proteinExistence type="predicted"/>
<name>A0A917QIV3_9HYPH</name>
<feature type="domain" description="Heparinase II/III-like C-terminal" evidence="2">
    <location>
        <begin position="317"/>
        <end position="573"/>
    </location>
</feature>
<evidence type="ECO:0000313" key="4">
    <source>
        <dbReference type="Proteomes" id="UP000600449"/>
    </source>
</evidence>